<dbReference type="InterPro" id="IPR015655">
    <property type="entry name" value="PP2C"/>
</dbReference>
<dbReference type="GO" id="GO:0016020">
    <property type="term" value="C:membrane"/>
    <property type="evidence" value="ECO:0007669"/>
    <property type="project" value="UniProtKB-SubCell"/>
</dbReference>
<dbReference type="GO" id="GO:0004722">
    <property type="term" value="F:protein serine/threonine phosphatase activity"/>
    <property type="evidence" value="ECO:0007669"/>
    <property type="project" value="InterPro"/>
</dbReference>
<evidence type="ECO:0000259" key="4">
    <source>
        <dbReference type="PROSITE" id="PS51746"/>
    </source>
</evidence>
<dbReference type="InterPro" id="IPR036457">
    <property type="entry name" value="PPM-type-like_dom_sf"/>
</dbReference>
<comment type="caution">
    <text evidence="5">The sequence shown here is derived from an EMBL/GenBank/DDBJ whole genome shotgun (WGS) entry which is preliminary data.</text>
</comment>
<keyword evidence="2" id="KW-0472">Membrane</keyword>
<proteinExistence type="predicted"/>
<evidence type="ECO:0000313" key="5">
    <source>
        <dbReference type="EMBL" id="CAG9335742.1"/>
    </source>
</evidence>
<dbReference type="InterPro" id="IPR001932">
    <property type="entry name" value="PPM-type_phosphatase-like_dom"/>
</dbReference>
<evidence type="ECO:0000313" key="6">
    <source>
        <dbReference type="Proteomes" id="UP001162131"/>
    </source>
</evidence>
<protein>
    <recommendedName>
        <fullName evidence="4">PPM-type phosphatase domain-containing protein</fullName>
    </recommendedName>
</protein>
<accession>A0AAU9KEM1</accession>
<name>A0AAU9KEM1_9CILI</name>
<feature type="domain" description="PPM-type phosphatase" evidence="4">
    <location>
        <begin position="67"/>
        <end position="386"/>
    </location>
</feature>
<reference evidence="5" key="1">
    <citation type="submission" date="2021-09" db="EMBL/GenBank/DDBJ databases">
        <authorList>
            <consortium name="AG Swart"/>
            <person name="Singh M."/>
            <person name="Singh A."/>
            <person name="Seah K."/>
            <person name="Emmerich C."/>
        </authorList>
    </citation>
    <scope>NUCLEOTIDE SEQUENCE</scope>
    <source>
        <strain evidence="5">ATCC30299</strain>
    </source>
</reference>
<sequence>MGNCSCSKPSETTDSISYSEYLSIKIKEKDFSGRVIQNEKVEFKVTFPAFQHSQEIQLSPYKFFISGCVLPGLDPRGMMDKECQDNLFFIEKESSILAALFDGHGREGLKVVEFCNKFMKEYFQANIADFKNNPEESVKKIIIECDNALNKPNSRVDYSISGTTAVIAYIDTTGLYVASVGDSRAVLATVPTKNEEVKQPAKIDKNNLYKRFIEPGRVLNALALTVDQKPNHQEELERIQQSGGKVQQLTDERGNKVGPYRVWKKNGTLPGLAMSRSIGDGIGKECGVIATPIFHFFQIFPGKDQFIVMGSDGVWDVMENIEVVNFVEKFRSRSCKMVRKETVYPVSPENSTPAHLLAEESRYRWYGICEDEDVMIDDISVIVIEISSLMPSSSLNNLDLEDRRTVRLNSLGNIPNEATKMQPGTARSDAVRGSFIPAKDPKAKKARIDAKRGSYLPVGSEEESHETLDGVPFVEEEKKQ</sequence>
<feature type="region of interest" description="Disordered" evidence="3">
    <location>
        <begin position="455"/>
        <end position="480"/>
    </location>
</feature>
<dbReference type="PANTHER" id="PTHR47992">
    <property type="entry name" value="PROTEIN PHOSPHATASE"/>
    <property type="match status" value="1"/>
</dbReference>
<dbReference type="CDD" id="cd00143">
    <property type="entry name" value="PP2Cc"/>
    <property type="match status" value="1"/>
</dbReference>
<keyword evidence="6" id="KW-1185">Reference proteome</keyword>
<comment type="subcellular location">
    <subcellularLocation>
        <location evidence="1">Membrane</location>
    </subcellularLocation>
</comment>
<gene>
    <name evidence="5" type="ORF">BSTOLATCC_MIC64205</name>
</gene>
<dbReference type="PROSITE" id="PS51746">
    <property type="entry name" value="PPM_2"/>
    <property type="match status" value="1"/>
</dbReference>
<evidence type="ECO:0000256" key="2">
    <source>
        <dbReference type="ARBA" id="ARBA00023136"/>
    </source>
</evidence>
<evidence type="ECO:0000256" key="1">
    <source>
        <dbReference type="ARBA" id="ARBA00004370"/>
    </source>
</evidence>
<dbReference type="Gene3D" id="3.60.40.10">
    <property type="entry name" value="PPM-type phosphatase domain"/>
    <property type="match status" value="1"/>
</dbReference>
<dbReference type="Proteomes" id="UP001162131">
    <property type="component" value="Unassembled WGS sequence"/>
</dbReference>
<dbReference type="EMBL" id="CAJZBQ010000062">
    <property type="protein sequence ID" value="CAG9335742.1"/>
    <property type="molecule type" value="Genomic_DNA"/>
</dbReference>
<dbReference type="SMART" id="SM00332">
    <property type="entry name" value="PP2Cc"/>
    <property type="match status" value="1"/>
</dbReference>
<dbReference type="AlphaFoldDB" id="A0AAU9KEM1"/>
<dbReference type="Pfam" id="PF00481">
    <property type="entry name" value="PP2C"/>
    <property type="match status" value="1"/>
</dbReference>
<organism evidence="5 6">
    <name type="scientific">Blepharisma stoltei</name>
    <dbReference type="NCBI Taxonomy" id="1481888"/>
    <lineage>
        <taxon>Eukaryota</taxon>
        <taxon>Sar</taxon>
        <taxon>Alveolata</taxon>
        <taxon>Ciliophora</taxon>
        <taxon>Postciliodesmatophora</taxon>
        <taxon>Heterotrichea</taxon>
        <taxon>Heterotrichida</taxon>
        <taxon>Blepharismidae</taxon>
        <taxon>Blepharisma</taxon>
    </lineage>
</organism>
<evidence type="ECO:0000256" key="3">
    <source>
        <dbReference type="SAM" id="MobiDB-lite"/>
    </source>
</evidence>
<dbReference type="SUPFAM" id="SSF81606">
    <property type="entry name" value="PP2C-like"/>
    <property type="match status" value="1"/>
</dbReference>